<gene>
    <name evidence="1" type="ORF">H9L42_16595</name>
</gene>
<dbReference type="EMBL" id="JACRYT010000049">
    <property type="protein sequence ID" value="MBC6681427.1"/>
    <property type="molecule type" value="Genomic_DNA"/>
</dbReference>
<proteinExistence type="predicted"/>
<organism evidence="1 2">
    <name type="scientific">Zhenpiania hominis</name>
    <dbReference type="NCBI Taxonomy" id="2763644"/>
    <lineage>
        <taxon>Bacteria</taxon>
        <taxon>Bacillati</taxon>
        <taxon>Bacillota</taxon>
        <taxon>Clostridia</taxon>
        <taxon>Peptostreptococcales</taxon>
        <taxon>Anaerovoracaceae</taxon>
        <taxon>Zhenpiania</taxon>
    </lineage>
</organism>
<dbReference type="RefSeq" id="WP_187304509.1">
    <property type="nucleotide sequence ID" value="NZ_JACRYT010000049.1"/>
</dbReference>
<dbReference type="AlphaFoldDB" id="A0A923NNQ9"/>
<name>A0A923NNQ9_9FIRM</name>
<accession>A0A923NNQ9</accession>
<evidence type="ECO:0000313" key="1">
    <source>
        <dbReference type="EMBL" id="MBC6681427.1"/>
    </source>
</evidence>
<protein>
    <submittedName>
        <fullName evidence="1">Uncharacterized protein</fullName>
    </submittedName>
</protein>
<keyword evidence="2" id="KW-1185">Reference proteome</keyword>
<evidence type="ECO:0000313" key="2">
    <source>
        <dbReference type="Proteomes" id="UP000602647"/>
    </source>
</evidence>
<dbReference type="Proteomes" id="UP000602647">
    <property type="component" value="Unassembled WGS sequence"/>
</dbReference>
<comment type="caution">
    <text evidence="1">The sequence shown here is derived from an EMBL/GenBank/DDBJ whole genome shotgun (WGS) entry which is preliminary data.</text>
</comment>
<reference evidence="1" key="1">
    <citation type="submission" date="2020-08" db="EMBL/GenBank/DDBJ databases">
        <title>Genome public.</title>
        <authorList>
            <person name="Liu C."/>
            <person name="Sun Q."/>
        </authorList>
    </citation>
    <scope>NUCLEOTIDE SEQUENCE</scope>
    <source>
        <strain evidence="1">BX12</strain>
    </source>
</reference>
<sequence length="66" mass="7133">MDIGVGGNSENKKSKLNMLHSGEKVLCDNCEEGFYEAVDGGEVILGYKCNKCGNFIHITPGNILVE</sequence>